<dbReference type="Gene3D" id="3.30.1310.20">
    <property type="entry name" value="PRTase-like"/>
    <property type="match status" value="1"/>
</dbReference>
<dbReference type="CDD" id="cd06223">
    <property type="entry name" value="PRTases_typeI"/>
    <property type="match status" value="1"/>
</dbReference>
<dbReference type="EMBL" id="JAVLVT010000018">
    <property type="protein sequence ID" value="MDS1272617.1"/>
    <property type="molecule type" value="Genomic_DNA"/>
</dbReference>
<feature type="region of interest" description="Disordered" evidence="1">
    <location>
        <begin position="293"/>
        <end position="314"/>
    </location>
</feature>
<accession>A0ABU2HBA4</accession>
<dbReference type="RefSeq" id="WP_310914212.1">
    <property type="nucleotide sequence ID" value="NZ_JAVLVT010000018.1"/>
</dbReference>
<comment type="caution">
    <text evidence="4">The sequence shown here is derived from an EMBL/GenBank/DDBJ whole genome shotgun (WGS) entry which is preliminary data.</text>
</comment>
<dbReference type="Proteomes" id="UP001250214">
    <property type="component" value="Unassembled WGS sequence"/>
</dbReference>
<keyword evidence="5" id="KW-1185">Reference proteome</keyword>
<dbReference type="Pfam" id="PF01738">
    <property type="entry name" value="DLH"/>
    <property type="match status" value="1"/>
</dbReference>
<dbReference type="Gene3D" id="3.40.50.2020">
    <property type="match status" value="1"/>
</dbReference>
<dbReference type="Gene3D" id="3.40.50.1820">
    <property type="entry name" value="alpha/beta hydrolase"/>
    <property type="match status" value="1"/>
</dbReference>
<feature type="domain" description="Phosphoribosyltransferase" evidence="2">
    <location>
        <begin position="16"/>
        <end position="182"/>
    </location>
</feature>
<keyword evidence="4" id="KW-0808">Transferase</keyword>
<dbReference type="InterPro" id="IPR002925">
    <property type="entry name" value="Dienelactn_hydro"/>
</dbReference>
<name>A0ABU2HBA4_9ACTN</name>
<gene>
    <name evidence="4" type="ORF">RIF23_20220</name>
</gene>
<dbReference type="SUPFAM" id="SSF53271">
    <property type="entry name" value="PRTase-like"/>
    <property type="match status" value="1"/>
</dbReference>
<evidence type="ECO:0000259" key="2">
    <source>
        <dbReference type="Pfam" id="PF00156"/>
    </source>
</evidence>
<evidence type="ECO:0000259" key="3">
    <source>
        <dbReference type="Pfam" id="PF01738"/>
    </source>
</evidence>
<sequence>MSLPFVDRSDAGRRLAERVRPFAAADPIVLALPRGGVAVGAELARSLGVDLGVLLVRKLGLPGQPELGVGALAEDGQVTYDDAALARLGVSRDRLSATVRAEQRELRRRSRKYRGDRPVPRMHGRDVLVVDDGLATGASALAALRMVRRHHPSRLVLAVPVGSLTAVERLRSEADDVVLLCAPENFRSVGEWYQDFDQLTDEQVTALLTELDTSHRLPEQEQAERAVRIRAGDADLDADLILPPQARGTVVLAVLHGKRRERSRRLVSELVGRGYATLAVELLSSQEVIPRERSTTRAGVGTGNSADTGVERDRTEAVEPTVDPEVGPLAHRLQVAVRWLRRSAAPARNPVGLLGVGPSVAPVLVAASRCPADVAGVVVAGGRVDDAEGALTAVRAPTLALVEGADSVVYELTAWAVRRIDAYHELRRVAGAESLLTEPGQAGQEYEVAAAAGDWFERHL</sequence>
<evidence type="ECO:0000256" key="1">
    <source>
        <dbReference type="SAM" id="MobiDB-lite"/>
    </source>
</evidence>
<dbReference type="SUPFAM" id="SSF53474">
    <property type="entry name" value="alpha/beta-Hydrolases"/>
    <property type="match status" value="1"/>
</dbReference>
<feature type="domain" description="Dienelactone hydrolase" evidence="3">
    <location>
        <begin position="240"/>
        <end position="411"/>
    </location>
</feature>
<protein>
    <submittedName>
        <fullName evidence="4">Phosphoribosyltransferase family protein</fullName>
    </submittedName>
</protein>
<reference evidence="5" key="1">
    <citation type="submission" date="2023-07" db="EMBL/GenBank/DDBJ databases">
        <title>Novel species in the genus Lipingzhangella isolated from Sambhar Salt Lake.</title>
        <authorList>
            <person name="Jiya N."/>
            <person name="Kajale S."/>
            <person name="Sharma A."/>
        </authorList>
    </citation>
    <scope>NUCLEOTIDE SEQUENCE [LARGE SCALE GENOMIC DNA]</scope>
    <source>
        <strain evidence="5">LS1_29</strain>
    </source>
</reference>
<evidence type="ECO:0000313" key="4">
    <source>
        <dbReference type="EMBL" id="MDS1272617.1"/>
    </source>
</evidence>
<organism evidence="4 5">
    <name type="scientific">Lipingzhangella rawalii</name>
    <dbReference type="NCBI Taxonomy" id="2055835"/>
    <lineage>
        <taxon>Bacteria</taxon>
        <taxon>Bacillati</taxon>
        <taxon>Actinomycetota</taxon>
        <taxon>Actinomycetes</taxon>
        <taxon>Streptosporangiales</taxon>
        <taxon>Nocardiopsidaceae</taxon>
        <taxon>Lipingzhangella</taxon>
    </lineage>
</organism>
<evidence type="ECO:0000313" key="5">
    <source>
        <dbReference type="Proteomes" id="UP001250214"/>
    </source>
</evidence>
<dbReference type="InterPro" id="IPR000836">
    <property type="entry name" value="PRTase_dom"/>
</dbReference>
<dbReference type="Pfam" id="PF00156">
    <property type="entry name" value="Pribosyltran"/>
    <property type="match status" value="1"/>
</dbReference>
<dbReference type="InterPro" id="IPR029057">
    <property type="entry name" value="PRTase-like"/>
</dbReference>
<dbReference type="InterPro" id="IPR029058">
    <property type="entry name" value="AB_hydrolase_fold"/>
</dbReference>
<keyword evidence="4" id="KW-0328">Glycosyltransferase</keyword>
<proteinExistence type="predicted"/>
<dbReference type="GO" id="GO:0016757">
    <property type="term" value="F:glycosyltransferase activity"/>
    <property type="evidence" value="ECO:0007669"/>
    <property type="project" value="UniProtKB-KW"/>
</dbReference>